<dbReference type="PROSITE" id="PS00018">
    <property type="entry name" value="EF_HAND_1"/>
    <property type="match status" value="1"/>
</dbReference>
<keyword evidence="3" id="KW-0050">Antiport</keyword>
<dbReference type="PANTHER" id="PTHR31503:SF80">
    <property type="entry name" value="EF-HAND DOMAIN-CONTAINING PROTEIN"/>
    <property type="match status" value="1"/>
</dbReference>
<evidence type="ECO:0000256" key="5">
    <source>
        <dbReference type="ARBA" id="ARBA00022837"/>
    </source>
</evidence>
<dbReference type="GO" id="GO:0012505">
    <property type="term" value="C:endomembrane system"/>
    <property type="evidence" value="ECO:0007669"/>
    <property type="project" value="UniProtKB-SubCell"/>
</dbReference>
<protein>
    <recommendedName>
        <fullName evidence="11">EF-hand domain-containing protein</fullName>
    </recommendedName>
</protein>
<feature type="transmembrane region" description="Helical" evidence="9">
    <location>
        <begin position="483"/>
        <end position="503"/>
    </location>
</feature>
<dbReference type="PROSITE" id="PS50222">
    <property type="entry name" value="EF_HAND_2"/>
    <property type="match status" value="2"/>
</dbReference>
<dbReference type="Pfam" id="PF13499">
    <property type="entry name" value="EF-hand_7"/>
    <property type="match status" value="1"/>
</dbReference>
<evidence type="ECO:0000313" key="13">
    <source>
        <dbReference type="Proteomes" id="UP000230069"/>
    </source>
</evidence>
<dbReference type="Gene3D" id="1.10.238.10">
    <property type="entry name" value="EF-hand"/>
    <property type="match status" value="1"/>
</dbReference>
<keyword evidence="7" id="KW-0406">Ion transport</keyword>
<evidence type="ECO:0000259" key="11">
    <source>
        <dbReference type="PROSITE" id="PS50222"/>
    </source>
</evidence>
<proteinExistence type="predicted"/>
<dbReference type="InterPro" id="IPR018247">
    <property type="entry name" value="EF_Hand_1_Ca_BS"/>
</dbReference>
<feature type="transmembrane region" description="Helical" evidence="9">
    <location>
        <begin position="230"/>
        <end position="252"/>
    </location>
</feature>
<evidence type="ECO:0000256" key="9">
    <source>
        <dbReference type="SAM" id="Phobius"/>
    </source>
</evidence>
<evidence type="ECO:0000256" key="4">
    <source>
        <dbReference type="ARBA" id="ARBA00022692"/>
    </source>
</evidence>
<feature type="transmembrane region" description="Helical" evidence="9">
    <location>
        <begin position="405"/>
        <end position="425"/>
    </location>
</feature>
<feature type="transmembrane region" description="Helical" evidence="9">
    <location>
        <begin position="145"/>
        <end position="168"/>
    </location>
</feature>
<evidence type="ECO:0000256" key="2">
    <source>
        <dbReference type="ARBA" id="ARBA00022448"/>
    </source>
</evidence>
<dbReference type="OrthoDB" id="26525at2759"/>
<feature type="transmembrane region" description="Helical" evidence="9">
    <location>
        <begin position="509"/>
        <end position="528"/>
    </location>
</feature>
<feature type="domain" description="EF-hand" evidence="11">
    <location>
        <begin position="324"/>
        <end position="359"/>
    </location>
</feature>
<accession>A0A2G5EQC4</accession>
<dbReference type="InterPro" id="IPR011992">
    <property type="entry name" value="EF-hand-dom_pair"/>
</dbReference>
<feature type="chain" id="PRO_5013740900" description="EF-hand domain-containing protein" evidence="10">
    <location>
        <begin position="21"/>
        <end position="564"/>
    </location>
</feature>
<dbReference type="GO" id="GO:0015369">
    <property type="term" value="F:calcium:proton antiporter activity"/>
    <property type="evidence" value="ECO:0007669"/>
    <property type="project" value="TreeGrafter"/>
</dbReference>
<dbReference type="InterPro" id="IPR002048">
    <property type="entry name" value="EF_hand_dom"/>
</dbReference>
<dbReference type="InterPro" id="IPR004713">
    <property type="entry name" value="CaH_exchang"/>
</dbReference>
<dbReference type="EMBL" id="KZ305022">
    <property type="protein sequence ID" value="PIA57952.1"/>
    <property type="molecule type" value="Genomic_DNA"/>
</dbReference>
<dbReference type="PANTHER" id="PTHR31503">
    <property type="entry name" value="VACUOLAR CALCIUM ION TRANSPORTER"/>
    <property type="match status" value="1"/>
</dbReference>
<organism evidence="12 13">
    <name type="scientific">Aquilegia coerulea</name>
    <name type="common">Rocky mountain columbine</name>
    <dbReference type="NCBI Taxonomy" id="218851"/>
    <lineage>
        <taxon>Eukaryota</taxon>
        <taxon>Viridiplantae</taxon>
        <taxon>Streptophyta</taxon>
        <taxon>Embryophyta</taxon>
        <taxon>Tracheophyta</taxon>
        <taxon>Spermatophyta</taxon>
        <taxon>Magnoliopsida</taxon>
        <taxon>Ranunculales</taxon>
        <taxon>Ranunculaceae</taxon>
        <taxon>Thalictroideae</taxon>
        <taxon>Aquilegia</taxon>
    </lineage>
</organism>
<feature type="domain" description="EF-hand" evidence="11">
    <location>
        <begin position="284"/>
        <end position="319"/>
    </location>
</feature>
<evidence type="ECO:0000256" key="1">
    <source>
        <dbReference type="ARBA" id="ARBA00004127"/>
    </source>
</evidence>
<dbReference type="GO" id="GO:0006874">
    <property type="term" value="P:intracellular calcium ion homeostasis"/>
    <property type="evidence" value="ECO:0007669"/>
    <property type="project" value="TreeGrafter"/>
</dbReference>
<dbReference type="Pfam" id="PF01699">
    <property type="entry name" value="Na_Ca_ex"/>
    <property type="match status" value="1"/>
</dbReference>
<keyword evidence="6 9" id="KW-1133">Transmembrane helix</keyword>
<reference evidence="12 13" key="1">
    <citation type="submission" date="2017-09" db="EMBL/GenBank/DDBJ databases">
        <title>WGS assembly of Aquilegia coerulea Goldsmith.</title>
        <authorList>
            <person name="Hodges S."/>
            <person name="Kramer E."/>
            <person name="Nordborg M."/>
            <person name="Tomkins J."/>
            <person name="Borevitz J."/>
            <person name="Derieg N."/>
            <person name="Yan J."/>
            <person name="Mihaltcheva S."/>
            <person name="Hayes R.D."/>
            <person name="Rokhsar D."/>
        </authorList>
    </citation>
    <scope>NUCLEOTIDE SEQUENCE [LARGE SCALE GENOMIC DNA]</scope>
    <source>
        <strain evidence="13">cv. Goldsmith</strain>
    </source>
</reference>
<feature type="signal peptide" evidence="10">
    <location>
        <begin position="1"/>
        <end position="20"/>
    </location>
</feature>
<evidence type="ECO:0000256" key="3">
    <source>
        <dbReference type="ARBA" id="ARBA00022449"/>
    </source>
</evidence>
<gene>
    <name evidence="12" type="ORF">AQUCO_00500109v1</name>
</gene>
<dbReference type="Proteomes" id="UP000230069">
    <property type="component" value="Unassembled WGS sequence"/>
</dbReference>
<dbReference type="InterPro" id="IPR004837">
    <property type="entry name" value="NaCa_Exmemb"/>
</dbReference>
<keyword evidence="5" id="KW-0106">Calcium</keyword>
<feature type="transmembrane region" description="Helical" evidence="9">
    <location>
        <begin position="72"/>
        <end position="89"/>
    </location>
</feature>
<dbReference type="SUPFAM" id="SSF47473">
    <property type="entry name" value="EF-hand"/>
    <property type="match status" value="1"/>
</dbReference>
<keyword evidence="2" id="KW-0813">Transport</keyword>
<dbReference type="GO" id="GO:0016020">
    <property type="term" value="C:membrane"/>
    <property type="evidence" value="ECO:0007669"/>
    <property type="project" value="InterPro"/>
</dbReference>
<evidence type="ECO:0000256" key="8">
    <source>
        <dbReference type="ARBA" id="ARBA00023136"/>
    </source>
</evidence>
<keyword evidence="8 9" id="KW-0472">Membrane</keyword>
<keyword evidence="10" id="KW-0732">Signal</keyword>
<feature type="transmembrane region" description="Helical" evidence="9">
    <location>
        <begin position="535"/>
        <end position="557"/>
    </location>
</feature>
<comment type="subcellular location">
    <subcellularLocation>
        <location evidence="1">Endomembrane system</location>
        <topology evidence="1">Multi-pass membrane protein</topology>
    </subcellularLocation>
</comment>
<evidence type="ECO:0000256" key="6">
    <source>
        <dbReference type="ARBA" id="ARBA00022989"/>
    </source>
</evidence>
<name>A0A2G5EQC4_AQUCA</name>
<evidence type="ECO:0000256" key="7">
    <source>
        <dbReference type="ARBA" id="ARBA00023065"/>
    </source>
</evidence>
<evidence type="ECO:0000313" key="12">
    <source>
        <dbReference type="EMBL" id="PIA57952.1"/>
    </source>
</evidence>
<dbReference type="InParanoid" id="A0A2G5EQC4"/>
<feature type="transmembrane region" description="Helical" evidence="9">
    <location>
        <begin position="445"/>
        <end position="462"/>
    </location>
</feature>
<keyword evidence="4 9" id="KW-0812">Transmembrane</keyword>
<keyword evidence="13" id="KW-1185">Reference proteome</keyword>
<feature type="transmembrane region" description="Helical" evidence="9">
    <location>
        <begin position="101"/>
        <end position="125"/>
    </location>
</feature>
<dbReference type="CDD" id="cd00051">
    <property type="entry name" value="EFh"/>
    <property type="match status" value="1"/>
</dbReference>
<sequence>MRNITLFIFVLFLVVDIGCSRLITSRNTSDSDLVSDGLNDVYDQSPYLLLNPITSTVACEPMYGFLPCAPNIWGHLFLIVVYQYLLYLGDCYVSNGSELMFSVLGPGIFGASAFQILGVLPQVILSLASGVLGSKETAQAQVADGLGMLTGSTVFLLTLLWGTCVVVGNVDLLEDLTSFDTKATKRLRVLESCVTTDLQTTITARIMILSTIPFIIAQLPYALGFSGGRIATLIALIVSFTFLFIYCFYQVFQPWIQNRRLEYLMHKFVEDILLQKLFTRGGKPNETMIKALFQKIDKNTDAYITSRELKGLILGIQFQEVGLNEEDFVKMVVKEFDCSGDHLIDEKEFVRGISKWISDTKASNDKKTRRTWKLDNDSDEETEEEQDLLLKNTNKNVQLPKNNPFWSYVKAASLLVLGTCILLLLASPLTSTVVNLSSAANIPSIYISFILVPVVVNYRRAIAAISSILQRREQSASLTLSEIYSAAFMNNIVGMFTTLGTMYARGLEWNFSAEVLVVLMVCLVMGLCTSICKTFPLWTCLIAYMLYPLSLMLIYVLTNIYGWA</sequence>
<dbReference type="GO" id="GO:0005509">
    <property type="term" value="F:calcium ion binding"/>
    <property type="evidence" value="ECO:0007669"/>
    <property type="project" value="InterPro"/>
</dbReference>
<feature type="transmembrane region" description="Helical" evidence="9">
    <location>
        <begin position="206"/>
        <end position="224"/>
    </location>
</feature>
<dbReference type="AlphaFoldDB" id="A0A2G5EQC4"/>
<evidence type="ECO:0000256" key="10">
    <source>
        <dbReference type="SAM" id="SignalP"/>
    </source>
</evidence>